<protein>
    <submittedName>
        <fullName evidence="3">CHAD domain-containing protein</fullName>
    </submittedName>
</protein>
<dbReference type="CDD" id="cd07756">
    <property type="entry name" value="CYTH-like_Pase_CHAD"/>
    <property type="match status" value="1"/>
</dbReference>
<keyword evidence="4" id="KW-1185">Reference proteome</keyword>
<evidence type="ECO:0000259" key="2">
    <source>
        <dbReference type="PROSITE" id="PS51708"/>
    </source>
</evidence>
<sequence>MADSCSPSREIEIKLDIDPSDALELEALPCFSGEEERQRQITVYFDTPKEKLRRGGWVLRVRQVDGRFTQTVKCSGSPIPIERDEWEEEISGLRPEAKAIARTPLGDVLKGRQIRQLTALCRCDVERVSRTVANGKGSFELTYDQGLVEAREACEPIHEIELEMKAGNLEALFASARRIVRQVPAKIGVLAKSERGFRLADGRINAPVKATPVVLRARMSVAEGFATVAAACLKHFRMNEPLLIAERDAEALHQMRVSIRRLRSAFWLFRPAIRDAKVEAFEDQLRRFTREMGAARNIDVILASLPLDDPARGNLEDNRKRLYSRLIRKLDSRSFRLFMFELFAWVQTGKWRSSKKAMGPLMPFAIKRLDRLWTRINRKAEGLGRLSDVERHKLRISTKKMRYAVEFLAEPFRNLADERARFVNAAEGVQDRLGELNDLATRQELLFGHAHETDRKFRSRHLRAAKRHFGKLRDIGAFWGRYEA</sequence>
<proteinExistence type="predicted"/>
<dbReference type="SMART" id="SM00880">
    <property type="entry name" value="CHAD"/>
    <property type="match status" value="1"/>
</dbReference>
<dbReference type="Pfam" id="PF05235">
    <property type="entry name" value="CHAD"/>
    <property type="match status" value="1"/>
</dbReference>
<name>A0ABT0RU66_9SPHN</name>
<gene>
    <name evidence="3" type="ORF">LZ496_07200</name>
</gene>
<organism evidence="3 4">
    <name type="scientific">Sphingomonas caseinilyticus</name>
    <dbReference type="NCBI Taxonomy" id="2908205"/>
    <lineage>
        <taxon>Bacteria</taxon>
        <taxon>Pseudomonadati</taxon>
        <taxon>Pseudomonadota</taxon>
        <taxon>Alphaproteobacteria</taxon>
        <taxon>Sphingomonadales</taxon>
        <taxon>Sphingomonadaceae</taxon>
        <taxon>Sphingomonas</taxon>
    </lineage>
</organism>
<evidence type="ECO:0000313" key="3">
    <source>
        <dbReference type="EMBL" id="MCL6698570.1"/>
    </source>
</evidence>
<dbReference type="InterPro" id="IPR033469">
    <property type="entry name" value="CYTH-like_dom_sf"/>
</dbReference>
<comment type="caution">
    <text evidence="3">The sequence shown here is derived from an EMBL/GenBank/DDBJ whole genome shotgun (WGS) entry which is preliminary data.</text>
</comment>
<evidence type="ECO:0000313" key="4">
    <source>
        <dbReference type="Proteomes" id="UP001203410"/>
    </source>
</evidence>
<dbReference type="SUPFAM" id="SSF55154">
    <property type="entry name" value="CYTH-like phosphatases"/>
    <property type="match status" value="1"/>
</dbReference>
<reference evidence="3 4" key="1">
    <citation type="submission" date="2022-05" db="EMBL/GenBank/DDBJ databases">
        <authorList>
            <person name="Jo J.-H."/>
            <person name="Im W.-T."/>
        </authorList>
    </citation>
    <scope>NUCLEOTIDE SEQUENCE [LARGE SCALE GENOMIC DNA]</scope>
    <source>
        <strain evidence="3 4">NSE70-1</strain>
    </source>
</reference>
<accession>A0ABT0RU66</accession>
<dbReference type="PANTHER" id="PTHR39569:SF1">
    <property type="entry name" value="INORGANIC TRIPHOSPHATASE"/>
    <property type="match status" value="1"/>
</dbReference>
<dbReference type="Gene3D" id="2.40.320.10">
    <property type="entry name" value="Hypothetical Protein Pfu-838710-001"/>
    <property type="match status" value="1"/>
</dbReference>
<dbReference type="InterPro" id="IPR039013">
    <property type="entry name" value="YgiF"/>
</dbReference>
<dbReference type="EMBL" id="JAMGBA010000002">
    <property type="protein sequence ID" value="MCL6698570.1"/>
    <property type="molecule type" value="Genomic_DNA"/>
</dbReference>
<feature type="domain" description="CHAD" evidence="2">
    <location>
        <begin position="218"/>
        <end position="484"/>
    </location>
</feature>
<dbReference type="InterPro" id="IPR007899">
    <property type="entry name" value="CHAD_dom"/>
</dbReference>
<dbReference type="InterPro" id="IPR038186">
    <property type="entry name" value="CHAD_dom_sf"/>
</dbReference>
<dbReference type="InterPro" id="IPR023577">
    <property type="entry name" value="CYTH_domain"/>
</dbReference>
<dbReference type="SMART" id="SM01118">
    <property type="entry name" value="CYTH"/>
    <property type="match status" value="1"/>
</dbReference>
<evidence type="ECO:0000259" key="1">
    <source>
        <dbReference type="PROSITE" id="PS51707"/>
    </source>
</evidence>
<dbReference type="PROSITE" id="PS51707">
    <property type="entry name" value="CYTH"/>
    <property type="match status" value="1"/>
</dbReference>
<dbReference type="PANTHER" id="PTHR39569">
    <property type="entry name" value="INORGANIC TRIPHOSPHATASE"/>
    <property type="match status" value="1"/>
</dbReference>
<dbReference type="Gene3D" id="1.40.20.10">
    <property type="entry name" value="CHAD domain"/>
    <property type="match status" value="1"/>
</dbReference>
<dbReference type="Proteomes" id="UP001203410">
    <property type="component" value="Unassembled WGS sequence"/>
</dbReference>
<dbReference type="RefSeq" id="WP_249903969.1">
    <property type="nucleotide sequence ID" value="NZ_JAMGBA010000002.1"/>
</dbReference>
<dbReference type="PROSITE" id="PS51708">
    <property type="entry name" value="CHAD"/>
    <property type="match status" value="1"/>
</dbReference>
<feature type="domain" description="CYTH" evidence="1">
    <location>
        <begin position="8"/>
        <end position="203"/>
    </location>
</feature>
<dbReference type="Pfam" id="PF01928">
    <property type="entry name" value="CYTH"/>
    <property type="match status" value="1"/>
</dbReference>